<dbReference type="RefSeq" id="WP_036851194.1">
    <property type="nucleotide sequence ID" value="NZ_JASBZX010000017.1"/>
</dbReference>
<dbReference type="AlphaFoldDB" id="A0A0A2E0G3"/>
<evidence type="ECO:0000313" key="4">
    <source>
        <dbReference type="Proteomes" id="UP000030103"/>
    </source>
</evidence>
<feature type="domain" description="Outer membrane protein beta-barrel" evidence="2">
    <location>
        <begin position="23"/>
        <end position="224"/>
    </location>
</feature>
<gene>
    <name evidence="3" type="ORF">HQ47_10565</name>
</gene>
<dbReference type="Proteomes" id="UP000030103">
    <property type="component" value="Unassembled WGS sequence"/>
</dbReference>
<feature type="chain" id="PRO_5001998241" description="Outer membrane protein beta-barrel domain-containing protein" evidence="1">
    <location>
        <begin position="24"/>
        <end position="253"/>
    </location>
</feature>
<keyword evidence="4" id="KW-1185">Reference proteome</keyword>
<dbReference type="InterPro" id="IPR025665">
    <property type="entry name" value="Beta-barrel_OMP_2"/>
</dbReference>
<organism evidence="3 4">
    <name type="scientific">Porphyromonas macacae</name>
    <dbReference type="NCBI Taxonomy" id="28115"/>
    <lineage>
        <taxon>Bacteria</taxon>
        <taxon>Pseudomonadati</taxon>
        <taxon>Bacteroidota</taxon>
        <taxon>Bacteroidia</taxon>
        <taxon>Bacteroidales</taxon>
        <taxon>Porphyromonadaceae</taxon>
        <taxon>Porphyromonas</taxon>
    </lineage>
</organism>
<dbReference type="STRING" id="28115.HQ47_10565"/>
<protein>
    <recommendedName>
        <fullName evidence="2">Outer membrane protein beta-barrel domain-containing protein</fullName>
    </recommendedName>
</protein>
<feature type="signal peptide" evidence="1">
    <location>
        <begin position="1"/>
        <end position="23"/>
    </location>
</feature>
<evidence type="ECO:0000313" key="3">
    <source>
        <dbReference type="EMBL" id="KGN72368.1"/>
    </source>
</evidence>
<proteinExistence type="predicted"/>
<accession>A0A0A2E0G3</accession>
<sequence>MKIFKHLSIAAVAVMFFSAEAVAQNSMRSFSDNWEIGITGGLNVGATTPLPKPSEVEHIYAWQPHMNLALKGWATYRIENYDRWGITTGLEVERKGMYASTRVNAIKVHMDKYGFKGERYTGDNSTEIDNYYLTLPVMASYITLNEKFRIHAGLYLSYAMQSSFKVTLDGDGMLDDHKLQEGSLVDFDFSDQMKSMDFGARIGFDFFFTPRIGLTGQVNMAFTSAVKSSFDVMPFSLYNTYGFLGFTYNLFKR</sequence>
<reference evidence="3 4" key="1">
    <citation type="submission" date="2014-09" db="EMBL/GenBank/DDBJ databases">
        <title>Draft Genome Sequence of Porphyromonas macacae COT-192_OH2859.</title>
        <authorList>
            <person name="Wallis C."/>
            <person name="Deusch O."/>
            <person name="O'Flynn C."/>
            <person name="Davis I."/>
            <person name="Horsfall A."/>
            <person name="Kirkwood N."/>
            <person name="Harris S."/>
            <person name="Eisen J.A."/>
            <person name="Coil D.A."/>
            <person name="Darling A.E."/>
            <person name="Jospin G."/>
            <person name="Alexiev A."/>
        </authorList>
    </citation>
    <scope>NUCLEOTIDE SEQUENCE [LARGE SCALE GENOMIC DNA]</scope>
    <source>
        <strain evidence="4">COT-192 OH2859</strain>
    </source>
</reference>
<keyword evidence="1" id="KW-0732">Signal</keyword>
<name>A0A0A2E0G3_9PORP</name>
<evidence type="ECO:0000256" key="1">
    <source>
        <dbReference type="SAM" id="SignalP"/>
    </source>
</evidence>
<evidence type="ECO:0000259" key="2">
    <source>
        <dbReference type="Pfam" id="PF13568"/>
    </source>
</evidence>
<dbReference type="OrthoDB" id="1014137at2"/>
<comment type="caution">
    <text evidence="3">The sequence shown here is derived from an EMBL/GenBank/DDBJ whole genome shotgun (WGS) entry which is preliminary data.</text>
</comment>
<dbReference type="EMBL" id="JRFA01000031">
    <property type="protein sequence ID" value="KGN72368.1"/>
    <property type="molecule type" value="Genomic_DNA"/>
</dbReference>
<dbReference type="Pfam" id="PF13568">
    <property type="entry name" value="OMP_b-brl_2"/>
    <property type="match status" value="1"/>
</dbReference>
<dbReference type="eggNOG" id="ENOG5032HUI">
    <property type="taxonomic scope" value="Bacteria"/>
</dbReference>